<evidence type="ECO:0000313" key="1">
    <source>
        <dbReference type="EMBL" id="OAX35115.1"/>
    </source>
</evidence>
<accession>A0A1B7MR67</accession>
<gene>
    <name evidence="1" type="ORF">K503DRAFT_396604</name>
</gene>
<dbReference type="Proteomes" id="UP000092154">
    <property type="component" value="Unassembled WGS sequence"/>
</dbReference>
<keyword evidence="2" id="KW-1185">Reference proteome</keyword>
<protein>
    <submittedName>
        <fullName evidence="1">Uncharacterized protein</fullName>
    </submittedName>
</protein>
<name>A0A1B7MR67_9AGAM</name>
<dbReference type="AlphaFoldDB" id="A0A1B7MR67"/>
<dbReference type="EMBL" id="KV448531">
    <property type="protein sequence ID" value="OAX35115.1"/>
    <property type="molecule type" value="Genomic_DNA"/>
</dbReference>
<dbReference type="InParanoid" id="A0A1B7MR67"/>
<proteinExistence type="predicted"/>
<organism evidence="1 2">
    <name type="scientific">Rhizopogon vinicolor AM-OR11-026</name>
    <dbReference type="NCBI Taxonomy" id="1314800"/>
    <lineage>
        <taxon>Eukaryota</taxon>
        <taxon>Fungi</taxon>
        <taxon>Dikarya</taxon>
        <taxon>Basidiomycota</taxon>
        <taxon>Agaricomycotina</taxon>
        <taxon>Agaricomycetes</taxon>
        <taxon>Agaricomycetidae</taxon>
        <taxon>Boletales</taxon>
        <taxon>Suillineae</taxon>
        <taxon>Rhizopogonaceae</taxon>
        <taxon>Rhizopogon</taxon>
    </lineage>
</organism>
<sequence length="87" mass="9182">MNHIVQVHAVSSNRSHELAFEEASDAGVTLSIRSNKWSAIVSVHRGAATGACFLRLCEGRATAGEASALKSGCQIVCICDPRRSTLA</sequence>
<evidence type="ECO:0000313" key="2">
    <source>
        <dbReference type="Proteomes" id="UP000092154"/>
    </source>
</evidence>
<reference evidence="1 2" key="1">
    <citation type="submission" date="2016-06" db="EMBL/GenBank/DDBJ databases">
        <title>Comparative genomics of the ectomycorrhizal sister species Rhizopogon vinicolor and Rhizopogon vesiculosus (Basidiomycota: Boletales) reveals a divergence of the mating type B locus.</title>
        <authorList>
            <consortium name="DOE Joint Genome Institute"/>
            <person name="Mujic A.B."/>
            <person name="Kuo A."/>
            <person name="Tritt A."/>
            <person name="Lipzen A."/>
            <person name="Chen C."/>
            <person name="Johnson J."/>
            <person name="Sharma A."/>
            <person name="Barry K."/>
            <person name="Grigoriev I.V."/>
            <person name="Spatafora J.W."/>
        </authorList>
    </citation>
    <scope>NUCLEOTIDE SEQUENCE [LARGE SCALE GENOMIC DNA]</scope>
    <source>
        <strain evidence="1 2">AM-OR11-026</strain>
    </source>
</reference>